<dbReference type="Gene3D" id="3.40.50.1820">
    <property type="entry name" value="alpha/beta hydrolase"/>
    <property type="match status" value="1"/>
</dbReference>
<feature type="domain" description="Peptidase S9 prolyl oligopeptidase catalytic" evidence="7">
    <location>
        <begin position="468"/>
        <end position="681"/>
    </location>
</feature>
<evidence type="ECO:0000256" key="3">
    <source>
        <dbReference type="ARBA" id="ARBA00022801"/>
    </source>
</evidence>
<dbReference type="FunFam" id="3.40.50.1820:FF:000005">
    <property type="entry name" value="Prolyl endopeptidase"/>
    <property type="match status" value="1"/>
</dbReference>
<dbReference type="SUPFAM" id="SSF50993">
    <property type="entry name" value="Peptidase/esterase 'gauge' domain"/>
    <property type="match status" value="1"/>
</dbReference>
<dbReference type="Pfam" id="PF00326">
    <property type="entry name" value="Peptidase_S9"/>
    <property type="match status" value="1"/>
</dbReference>
<organism evidence="9 10">
    <name type="scientific">Echinicola vietnamensis (strain DSM 17526 / LMG 23754 / KMM 6221)</name>
    <dbReference type="NCBI Taxonomy" id="926556"/>
    <lineage>
        <taxon>Bacteria</taxon>
        <taxon>Pseudomonadati</taxon>
        <taxon>Bacteroidota</taxon>
        <taxon>Cytophagia</taxon>
        <taxon>Cytophagales</taxon>
        <taxon>Cyclobacteriaceae</taxon>
        <taxon>Echinicola</taxon>
    </lineage>
</organism>
<keyword evidence="4" id="KW-0720">Serine protease</keyword>
<evidence type="ECO:0000259" key="7">
    <source>
        <dbReference type="Pfam" id="PF00326"/>
    </source>
</evidence>
<dbReference type="PANTHER" id="PTHR11757">
    <property type="entry name" value="PROTEASE FAMILY S9A OLIGOPEPTIDASE"/>
    <property type="match status" value="1"/>
</dbReference>
<proteinExistence type="inferred from homology"/>
<protein>
    <recommendedName>
        <fullName evidence="6">Proline-specific endopeptidase</fullName>
    </recommendedName>
</protein>
<reference evidence="10" key="1">
    <citation type="submission" date="2012-02" db="EMBL/GenBank/DDBJ databases">
        <title>The complete genome of Echinicola vietnamensis DSM 17526.</title>
        <authorList>
            <person name="Lucas S."/>
            <person name="Copeland A."/>
            <person name="Lapidus A."/>
            <person name="Glavina del Rio T."/>
            <person name="Dalin E."/>
            <person name="Tice H."/>
            <person name="Bruce D."/>
            <person name="Goodwin L."/>
            <person name="Pitluck S."/>
            <person name="Peters L."/>
            <person name="Ovchinnikova G."/>
            <person name="Teshima H."/>
            <person name="Kyrpides N."/>
            <person name="Mavromatis K."/>
            <person name="Ivanova N."/>
            <person name="Brettin T."/>
            <person name="Detter J.C."/>
            <person name="Han C."/>
            <person name="Larimer F."/>
            <person name="Land M."/>
            <person name="Hauser L."/>
            <person name="Markowitz V."/>
            <person name="Cheng J.-F."/>
            <person name="Hugenholtz P."/>
            <person name="Woyke T."/>
            <person name="Wu D."/>
            <person name="Brambilla E."/>
            <person name="Klenk H.-P."/>
            <person name="Eisen J.A."/>
        </authorList>
    </citation>
    <scope>NUCLEOTIDE SEQUENCE [LARGE SCALE GENOMIC DNA]</scope>
    <source>
        <strain evidence="10">DSM 17526 / LMG 23754 / KMM 6221</strain>
    </source>
</reference>
<dbReference type="InterPro" id="IPR001375">
    <property type="entry name" value="Peptidase_S9_cat"/>
</dbReference>
<dbReference type="InterPro" id="IPR029058">
    <property type="entry name" value="AB_hydrolase_fold"/>
</dbReference>
<keyword evidence="10" id="KW-1185">Reference proteome</keyword>
<dbReference type="EMBL" id="CP003346">
    <property type="protein sequence ID" value="AGA78553.1"/>
    <property type="molecule type" value="Genomic_DNA"/>
</dbReference>
<gene>
    <name evidence="9" type="ordered locus">Echvi_2305</name>
</gene>
<comment type="similarity">
    <text evidence="1">Belongs to the peptidase S9A family.</text>
</comment>
<keyword evidence="2 9" id="KW-0645">Protease</keyword>
<evidence type="ECO:0000256" key="4">
    <source>
        <dbReference type="ARBA" id="ARBA00022825"/>
    </source>
</evidence>
<dbReference type="PRINTS" id="PR00862">
    <property type="entry name" value="PROLIGOPTASE"/>
</dbReference>
<dbReference type="OrthoDB" id="9801421at2"/>
<dbReference type="SUPFAM" id="SSF53474">
    <property type="entry name" value="alpha/beta-Hydrolases"/>
    <property type="match status" value="1"/>
</dbReference>
<evidence type="ECO:0000259" key="8">
    <source>
        <dbReference type="Pfam" id="PF02897"/>
    </source>
</evidence>
<dbReference type="AlphaFoldDB" id="L0FZW5"/>
<evidence type="ECO:0000313" key="9">
    <source>
        <dbReference type="EMBL" id="AGA78553.1"/>
    </source>
</evidence>
<sequence length="690" mass="79628">MKAIKAPKAPIKIQDITYHEHTRRDPYYWMNERENPEVIQYLNEENAFLKASLAHTEPLQEKLYQEMKNRIKEDDESVPYFRDGYYYYTKFVKGGEYPVFCRKEGSLQHPEEILLDVNLLAKEHDYFNVNAVTLSYNQQLLAHAEDHVGRRVYNIKIKDLSTGSALPDQITEVTGNMVWANDNKTLFYSKQDPNTLRAYQIYQHTLGTPQEEDILVYEEADETFTCHVAKSKSKDYIFIVSESTVSSEIRYLDAHHPTSPFHLIQERERDLEYSVEHFEDHFLILTNHQHAKNYKLVKAPTKNPDKSQWVDIIAHRDDTLLEGFEVFGQFLVLEERSNGLTKIQIIPLDGSDHHYITFDDPTYAAWLGYNPQFDTTTLRFGYNSLTTPSSTYDYDMVRREKVLLKQQEVQGGFDPSLYQSERIWATAQDGTKIPISLVYKTATFKKDGSNPLLQYAYGSYGFSTDPVFSSSRLSLLDRGFVFAIAHIRGGQELGRHWYDDGKMLKKRNTFTDFITCSEHLLRESYTSLGKLFAMGGSAGGMLMGTIINMRPDLYEGVIAAVPFVDVVTTMLDESIPLTTGEFDEWGNPKNKEYYDYMLSYSPYDNVEKKEYPHLLVTSGLHDSQVQYWEPTKWVAKLRVEKTDKNMLLLYTNMDAGHGGASGRFHALKETAMEYAFLLDLAEKGQNQPPE</sequence>
<comment type="function">
    <text evidence="5">Cleaves peptide bonds on the C-terminal side of prolyl residues within peptides that are up to approximately 30 amino acids long. Has an absolute requirement for an X-Pro bond in the trans configuration immediately preceding the Pro-Y scissible bond.</text>
</comment>
<evidence type="ECO:0000256" key="1">
    <source>
        <dbReference type="ARBA" id="ARBA00005228"/>
    </source>
</evidence>
<dbReference type="InterPro" id="IPR023302">
    <property type="entry name" value="Pept_S9A_N"/>
</dbReference>
<feature type="domain" description="Peptidase S9A N-terminal" evidence="8">
    <location>
        <begin position="17"/>
        <end position="407"/>
    </location>
</feature>
<dbReference type="RefSeq" id="WP_015266111.1">
    <property type="nucleotide sequence ID" value="NC_019904.1"/>
</dbReference>
<dbReference type="InterPro" id="IPR002470">
    <property type="entry name" value="Peptidase_S9A"/>
</dbReference>
<evidence type="ECO:0000256" key="6">
    <source>
        <dbReference type="ARBA" id="ARBA00081187"/>
    </source>
</evidence>
<dbReference type="Pfam" id="PF02897">
    <property type="entry name" value="Peptidase_S9_N"/>
    <property type="match status" value="1"/>
</dbReference>
<dbReference type="KEGG" id="evi:Echvi_2305"/>
<dbReference type="Gene3D" id="2.130.10.120">
    <property type="entry name" value="Prolyl oligopeptidase, N-terminal domain"/>
    <property type="match status" value="1"/>
</dbReference>
<dbReference type="HOGENOM" id="CLU_011290_0_1_10"/>
<dbReference type="GO" id="GO:0006508">
    <property type="term" value="P:proteolysis"/>
    <property type="evidence" value="ECO:0007669"/>
    <property type="project" value="UniProtKB-KW"/>
</dbReference>
<dbReference type="Proteomes" id="UP000010796">
    <property type="component" value="Chromosome"/>
</dbReference>
<keyword evidence="3" id="KW-0378">Hydrolase</keyword>
<dbReference type="PANTHER" id="PTHR11757:SF19">
    <property type="entry name" value="PROLYL ENDOPEPTIDASE-LIKE"/>
    <property type="match status" value="1"/>
</dbReference>
<name>L0FZW5_ECHVK</name>
<dbReference type="InterPro" id="IPR051543">
    <property type="entry name" value="Serine_Peptidase_S9A"/>
</dbReference>
<evidence type="ECO:0000313" key="10">
    <source>
        <dbReference type="Proteomes" id="UP000010796"/>
    </source>
</evidence>
<dbReference type="GO" id="GO:0004252">
    <property type="term" value="F:serine-type endopeptidase activity"/>
    <property type="evidence" value="ECO:0007669"/>
    <property type="project" value="InterPro"/>
</dbReference>
<dbReference type="eggNOG" id="COG1770">
    <property type="taxonomic scope" value="Bacteria"/>
</dbReference>
<evidence type="ECO:0000256" key="5">
    <source>
        <dbReference type="ARBA" id="ARBA00060121"/>
    </source>
</evidence>
<accession>L0FZW5</accession>
<dbReference type="PATRIC" id="fig|926556.3.peg.2428"/>
<evidence type="ECO:0000256" key="2">
    <source>
        <dbReference type="ARBA" id="ARBA00022670"/>
    </source>
</evidence>